<name>A5ZQI7_9FIRM</name>
<protein>
    <submittedName>
        <fullName evidence="1">Uncharacterized protein</fullName>
    </submittedName>
</protein>
<organism evidence="1 2">
    <name type="scientific">Blautia obeum ATCC 29174</name>
    <dbReference type="NCBI Taxonomy" id="411459"/>
    <lineage>
        <taxon>Bacteria</taxon>
        <taxon>Bacillati</taxon>
        <taxon>Bacillota</taxon>
        <taxon>Clostridia</taxon>
        <taxon>Lachnospirales</taxon>
        <taxon>Lachnospiraceae</taxon>
        <taxon>Blautia</taxon>
    </lineage>
</organism>
<proteinExistence type="predicted"/>
<dbReference type="HOGENOM" id="CLU_2987519_0_0_9"/>
<dbReference type="Proteomes" id="UP000006002">
    <property type="component" value="Unassembled WGS sequence"/>
</dbReference>
<gene>
    <name evidence="1" type="ORF">RUMOBE_01257</name>
</gene>
<dbReference type="EMBL" id="AAVO02000003">
    <property type="protein sequence ID" value="EDM88351.1"/>
    <property type="molecule type" value="Genomic_DNA"/>
</dbReference>
<reference evidence="1 2" key="1">
    <citation type="submission" date="2007-03" db="EMBL/GenBank/DDBJ databases">
        <authorList>
            <person name="Fulton L."/>
            <person name="Clifton S."/>
            <person name="Fulton B."/>
            <person name="Xu J."/>
            <person name="Minx P."/>
            <person name="Pepin K.H."/>
            <person name="Johnson M."/>
            <person name="Thiruvilangam P."/>
            <person name="Bhonagiri V."/>
            <person name="Nash W.E."/>
            <person name="Mardis E.R."/>
            <person name="Wilson R.K."/>
        </authorList>
    </citation>
    <scope>NUCLEOTIDE SEQUENCE [LARGE SCALE GENOMIC DNA]</scope>
    <source>
        <strain evidence="1 2">ATCC 29174</strain>
    </source>
</reference>
<dbReference type="AlphaFoldDB" id="A5ZQI7"/>
<evidence type="ECO:0000313" key="1">
    <source>
        <dbReference type="EMBL" id="EDM88351.1"/>
    </source>
</evidence>
<sequence>MLSDFSANTICNYYYTDIFQIITNTSASDFKKNENIRKIDIKIPQLDYSSKGILDNL</sequence>
<accession>A5ZQI7</accession>
<evidence type="ECO:0000313" key="2">
    <source>
        <dbReference type="Proteomes" id="UP000006002"/>
    </source>
</evidence>
<comment type="caution">
    <text evidence="1">The sequence shown here is derived from an EMBL/GenBank/DDBJ whole genome shotgun (WGS) entry which is preliminary data.</text>
</comment>
<reference evidence="1 2" key="2">
    <citation type="submission" date="2007-04" db="EMBL/GenBank/DDBJ databases">
        <title>Draft genome sequence of Ruminococcus obeum (ATCC 29174).</title>
        <authorList>
            <person name="Sudarsanam P."/>
            <person name="Ley R."/>
            <person name="Guruge J."/>
            <person name="Turnbaugh P.J."/>
            <person name="Mahowald M."/>
            <person name="Liep D."/>
            <person name="Gordon J."/>
        </authorList>
    </citation>
    <scope>NUCLEOTIDE SEQUENCE [LARGE SCALE GENOMIC DNA]</scope>
    <source>
        <strain evidence="1 2">ATCC 29174</strain>
    </source>
</reference>